<comment type="caution">
    <text evidence="2">The sequence shown here is derived from an EMBL/GenBank/DDBJ whole genome shotgun (WGS) entry which is preliminary data.</text>
</comment>
<protein>
    <recommendedName>
        <fullName evidence="1">HTH cro/C1-type domain-containing protein</fullName>
    </recommendedName>
</protein>
<dbReference type="GO" id="GO:0003677">
    <property type="term" value="F:DNA binding"/>
    <property type="evidence" value="ECO:0007669"/>
    <property type="project" value="InterPro"/>
</dbReference>
<dbReference type="SMART" id="SM00530">
    <property type="entry name" value="HTH_XRE"/>
    <property type="match status" value="1"/>
</dbReference>
<organism evidence="2">
    <name type="scientific">marine sediment metagenome</name>
    <dbReference type="NCBI Taxonomy" id="412755"/>
    <lineage>
        <taxon>unclassified sequences</taxon>
        <taxon>metagenomes</taxon>
        <taxon>ecological metagenomes</taxon>
    </lineage>
</organism>
<dbReference type="InterPro" id="IPR001387">
    <property type="entry name" value="Cro/C1-type_HTH"/>
</dbReference>
<dbReference type="CDD" id="cd00093">
    <property type="entry name" value="HTH_XRE"/>
    <property type="match status" value="1"/>
</dbReference>
<dbReference type="PROSITE" id="PS50943">
    <property type="entry name" value="HTH_CROC1"/>
    <property type="match status" value="1"/>
</dbReference>
<dbReference type="InterPro" id="IPR010982">
    <property type="entry name" value="Lambda_DNA-bd_dom_sf"/>
</dbReference>
<reference evidence="2" key="1">
    <citation type="journal article" date="2015" name="Nature">
        <title>Complex archaea that bridge the gap between prokaryotes and eukaryotes.</title>
        <authorList>
            <person name="Spang A."/>
            <person name="Saw J.H."/>
            <person name="Jorgensen S.L."/>
            <person name="Zaremba-Niedzwiedzka K."/>
            <person name="Martijn J."/>
            <person name="Lind A.E."/>
            <person name="van Eijk R."/>
            <person name="Schleper C."/>
            <person name="Guy L."/>
            <person name="Ettema T.J."/>
        </authorList>
    </citation>
    <scope>NUCLEOTIDE SEQUENCE</scope>
</reference>
<name>A0A0F9TMW7_9ZZZZ</name>
<sequence length="66" mass="7576">MKLKDYLAGRKVSIAEFAKRIGVSHEAVRRYINRERRPDWDVLERIVKATKGAVSADDFLDDEKAA</sequence>
<gene>
    <name evidence="2" type="ORF">LCGC14_0327160</name>
</gene>
<dbReference type="Pfam" id="PF01381">
    <property type="entry name" value="HTH_3"/>
    <property type="match status" value="1"/>
</dbReference>
<feature type="domain" description="HTH cro/C1-type" evidence="1">
    <location>
        <begin position="3"/>
        <end position="59"/>
    </location>
</feature>
<proteinExistence type="predicted"/>
<evidence type="ECO:0000259" key="1">
    <source>
        <dbReference type="PROSITE" id="PS50943"/>
    </source>
</evidence>
<dbReference type="SUPFAM" id="SSF47413">
    <property type="entry name" value="lambda repressor-like DNA-binding domains"/>
    <property type="match status" value="1"/>
</dbReference>
<dbReference type="EMBL" id="LAZR01000227">
    <property type="protein sequence ID" value="KKN80624.1"/>
    <property type="molecule type" value="Genomic_DNA"/>
</dbReference>
<dbReference type="AlphaFoldDB" id="A0A0F9TMW7"/>
<evidence type="ECO:0000313" key="2">
    <source>
        <dbReference type="EMBL" id="KKN80624.1"/>
    </source>
</evidence>
<accession>A0A0F9TMW7</accession>
<dbReference type="Gene3D" id="1.10.260.40">
    <property type="entry name" value="lambda repressor-like DNA-binding domains"/>
    <property type="match status" value="1"/>
</dbReference>